<evidence type="ECO:0000313" key="2">
    <source>
        <dbReference type="EMBL" id="PCH39078.1"/>
    </source>
</evidence>
<feature type="domain" description="Heterokaryon incompatibility" evidence="1">
    <location>
        <begin position="157"/>
        <end position="251"/>
    </location>
</feature>
<dbReference type="Proteomes" id="UP000218811">
    <property type="component" value="Unassembled WGS sequence"/>
</dbReference>
<name>A0A2H3JMW6_WOLCO</name>
<keyword evidence="3" id="KW-1185">Reference proteome</keyword>
<dbReference type="OMA" id="QRMFDIY"/>
<dbReference type="OrthoDB" id="5122891at2759"/>
<dbReference type="InterPro" id="IPR010730">
    <property type="entry name" value="HET"/>
</dbReference>
<evidence type="ECO:0000313" key="3">
    <source>
        <dbReference type="Proteomes" id="UP000218811"/>
    </source>
</evidence>
<proteinExistence type="predicted"/>
<dbReference type="AlphaFoldDB" id="A0A2H3JMW6"/>
<gene>
    <name evidence="2" type="ORF">WOLCODRAFT_146854</name>
</gene>
<dbReference type="PANTHER" id="PTHR24148:SF64">
    <property type="entry name" value="HETEROKARYON INCOMPATIBILITY DOMAIN-CONTAINING PROTEIN"/>
    <property type="match status" value="1"/>
</dbReference>
<accession>A0A2H3JMW6</accession>
<sequence length="639" mass="71102">MSMWLSGIPKDVTDAVKTQIDAFVPFKSGSKYVTNSKWRARSPAVATCRLAYASSSLRKDTALQVTFRADIVMSDPCDPHSAGTGTTVTFKVPRTAKDGSTIILEVPLQPGTENDIDLSSVATPEHFRLVNCGLLRENNPVLQIREFNTFPPLKILYTAISYIWRGNPLDPEGAGQGAGTIVVEGARDGDPIGIDVLRHACLAAPQNLFDSSMTYIWLDRLCIMQTNSNDKRWQIQNMFDIYRSSSLCLVLPGGLGRLVRLDEETEWILRAWTLQEAIVPPVKEVLFSLHGMQVPKESTMGALTTDATHPYGRCKVKYIVNGVSASADLRVLLQTIRIHSTNPTFTFHPTHISVPMVPIILGSLETRRRELLALADAMDTVWPSNNFSRHAIWQSSFLRTSKRPVDMIFSIMGLFGVTLDTRAFKSTDRIGAAIALAQAVLRTSGHAEWLLAGWREPPDPRLSSFPELPDTSVAAPPHFTISKRDISKEIDTAPIDIRFRFALKGPKGNMDDRGYLHFTAKAVPVSRMEQGTSLDNPKVLRDLDGGIWVVLGEHDLESVGDLQLYVAVLGSSTAKDSAGEWYTQAKAVLLRQQVPGKFYRLPVFFELDKEQTEQWHEKQLNMGPMEEQFLNKAQQESLI</sequence>
<dbReference type="STRING" id="742152.A0A2H3JMW6"/>
<dbReference type="InterPro" id="IPR052895">
    <property type="entry name" value="HetReg/Transcr_Mod"/>
</dbReference>
<organism evidence="2 3">
    <name type="scientific">Wolfiporia cocos (strain MD-104)</name>
    <name type="common">Brown rot fungus</name>
    <dbReference type="NCBI Taxonomy" id="742152"/>
    <lineage>
        <taxon>Eukaryota</taxon>
        <taxon>Fungi</taxon>
        <taxon>Dikarya</taxon>
        <taxon>Basidiomycota</taxon>
        <taxon>Agaricomycotina</taxon>
        <taxon>Agaricomycetes</taxon>
        <taxon>Polyporales</taxon>
        <taxon>Phaeolaceae</taxon>
        <taxon>Wolfiporia</taxon>
    </lineage>
</organism>
<dbReference type="PANTHER" id="PTHR24148">
    <property type="entry name" value="ANKYRIN REPEAT DOMAIN-CONTAINING PROTEIN 39 HOMOLOG-RELATED"/>
    <property type="match status" value="1"/>
</dbReference>
<protein>
    <recommendedName>
        <fullName evidence="1">Heterokaryon incompatibility domain-containing protein</fullName>
    </recommendedName>
</protein>
<dbReference type="EMBL" id="KB467954">
    <property type="protein sequence ID" value="PCH39078.1"/>
    <property type="molecule type" value="Genomic_DNA"/>
</dbReference>
<evidence type="ECO:0000259" key="1">
    <source>
        <dbReference type="Pfam" id="PF06985"/>
    </source>
</evidence>
<dbReference type="Pfam" id="PF06985">
    <property type="entry name" value="HET"/>
    <property type="match status" value="1"/>
</dbReference>
<reference evidence="2 3" key="1">
    <citation type="journal article" date="2012" name="Science">
        <title>The Paleozoic origin of enzymatic lignin decomposition reconstructed from 31 fungal genomes.</title>
        <authorList>
            <person name="Floudas D."/>
            <person name="Binder M."/>
            <person name="Riley R."/>
            <person name="Barry K."/>
            <person name="Blanchette R.A."/>
            <person name="Henrissat B."/>
            <person name="Martinez A.T."/>
            <person name="Otillar R."/>
            <person name="Spatafora J.W."/>
            <person name="Yadav J.S."/>
            <person name="Aerts A."/>
            <person name="Benoit I."/>
            <person name="Boyd A."/>
            <person name="Carlson A."/>
            <person name="Copeland A."/>
            <person name="Coutinho P.M."/>
            <person name="de Vries R.P."/>
            <person name="Ferreira P."/>
            <person name="Findley K."/>
            <person name="Foster B."/>
            <person name="Gaskell J."/>
            <person name="Glotzer D."/>
            <person name="Gorecki P."/>
            <person name="Heitman J."/>
            <person name="Hesse C."/>
            <person name="Hori C."/>
            <person name="Igarashi K."/>
            <person name="Jurgens J.A."/>
            <person name="Kallen N."/>
            <person name="Kersten P."/>
            <person name="Kohler A."/>
            <person name="Kuees U."/>
            <person name="Kumar T.K.A."/>
            <person name="Kuo A."/>
            <person name="LaButti K."/>
            <person name="Larrondo L.F."/>
            <person name="Lindquist E."/>
            <person name="Ling A."/>
            <person name="Lombard V."/>
            <person name="Lucas S."/>
            <person name="Lundell T."/>
            <person name="Martin R."/>
            <person name="McLaughlin D.J."/>
            <person name="Morgenstern I."/>
            <person name="Morin E."/>
            <person name="Murat C."/>
            <person name="Nagy L.G."/>
            <person name="Nolan M."/>
            <person name="Ohm R.A."/>
            <person name="Patyshakuliyeva A."/>
            <person name="Rokas A."/>
            <person name="Ruiz-Duenas F.J."/>
            <person name="Sabat G."/>
            <person name="Salamov A."/>
            <person name="Samejima M."/>
            <person name="Schmutz J."/>
            <person name="Slot J.C."/>
            <person name="St John F."/>
            <person name="Stenlid J."/>
            <person name="Sun H."/>
            <person name="Sun S."/>
            <person name="Syed K."/>
            <person name="Tsang A."/>
            <person name="Wiebenga A."/>
            <person name="Young D."/>
            <person name="Pisabarro A."/>
            <person name="Eastwood D.C."/>
            <person name="Martin F."/>
            <person name="Cullen D."/>
            <person name="Grigoriev I.V."/>
            <person name="Hibbett D.S."/>
        </authorList>
    </citation>
    <scope>NUCLEOTIDE SEQUENCE [LARGE SCALE GENOMIC DNA]</scope>
    <source>
        <strain evidence="2 3">MD-104</strain>
    </source>
</reference>